<evidence type="ECO:0000313" key="2">
    <source>
        <dbReference type="Proteomes" id="UP000030680"/>
    </source>
</evidence>
<reference evidence="2" key="1">
    <citation type="journal article" date="2013" name="Science">
        <title>Gene transfer from bacteria and archaea facilitated evolution of an extremophilic eukaryote.</title>
        <authorList>
            <person name="Schonknecht G."/>
            <person name="Chen W.H."/>
            <person name="Ternes C.M."/>
            <person name="Barbier G.G."/>
            <person name="Shrestha R.P."/>
            <person name="Stanke M."/>
            <person name="Brautigam A."/>
            <person name="Baker B.J."/>
            <person name="Banfield J.F."/>
            <person name="Garavito R.M."/>
            <person name="Carr K."/>
            <person name="Wilkerson C."/>
            <person name="Rensing S.A."/>
            <person name="Gagneul D."/>
            <person name="Dickenson N.E."/>
            <person name="Oesterhelt C."/>
            <person name="Lercher M.J."/>
            <person name="Weber A.P."/>
        </authorList>
    </citation>
    <scope>NUCLEOTIDE SEQUENCE [LARGE SCALE GENOMIC DNA]</scope>
    <source>
        <strain evidence="2">074W</strain>
    </source>
</reference>
<dbReference type="Gramene" id="EME32463">
    <property type="protein sequence ID" value="EME32463"/>
    <property type="gene ID" value="Gasu_02430"/>
</dbReference>
<name>M2Y8R9_GALSU</name>
<keyword evidence="2" id="KW-1185">Reference proteome</keyword>
<gene>
    <name evidence="1" type="ORF">Gasu_02430</name>
</gene>
<proteinExistence type="predicted"/>
<organism evidence="1 2">
    <name type="scientific">Galdieria sulphuraria</name>
    <name type="common">Red alga</name>
    <dbReference type="NCBI Taxonomy" id="130081"/>
    <lineage>
        <taxon>Eukaryota</taxon>
        <taxon>Rhodophyta</taxon>
        <taxon>Bangiophyceae</taxon>
        <taxon>Galdieriales</taxon>
        <taxon>Galdieriaceae</taxon>
        <taxon>Galdieria</taxon>
    </lineage>
</organism>
<dbReference type="Proteomes" id="UP000030680">
    <property type="component" value="Unassembled WGS sequence"/>
</dbReference>
<dbReference type="GeneID" id="17091044"/>
<dbReference type="AlphaFoldDB" id="M2Y8R9"/>
<dbReference type="EMBL" id="KB454485">
    <property type="protein sequence ID" value="EME32463.1"/>
    <property type="molecule type" value="Genomic_DNA"/>
</dbReference>
<dbReference type="KEGG" id="gsl:Gasu_02430"/>
<dbReference type="RefSeq" id="XP_005708983.1">
    <property type="nucleotide sequence ID" value="XM_005708926.1"/>
</dbReference>
<sequence length="83" mass="9595">MKQRILESVEKFNILLTKTEQKESMKSCICSQSSFLYSKYSSNQTTRKEKYLGDKAVRISQLCLAFSVTSLKNWKPIVSLFFG</sequence>
<accession>M2Y8R9</accession>
<evidence type="ECO:0000313" key="1">
    <source>
        <dbReference type="EMBL" id="EME32463.1"/>
    </source>
</evidence>
<protein>
    <submittedName>
        <fullName evidence="1">Uncharacterized protein</fullName>
    </submittedName>
</protein>